<evidence type="ECO:0000256" key="1">
    <source>
        <dbReference type="SAM" id="SignalP"/>
    </source>
</evidence>
<evidence type="ECO:0000313" key="3">
    <source>
        <dbReference type="Proteomes" id="UP001301958"/>
    </source>
</evidence>
<reference evidence="2" key="2">
    <citation type="submission" date="2023-05" db="EMBL/GenBank/DDBJ databases">
        <authorList>
            <consortium name="Lawrence Berkeley National Laboratory"/>
            <person name="Steindorff A."/>
            <person name="Hensen N."/>
            <person name="Bonometti L."/>
            <person name="Westerberg I."/>
            <person name="Brannstrom I.O."/>
            <person name="Guillou S."/>
            <person name="Cros-Aarteil S."/>
            <person name="Calhoun S."/>
            <person name="Haridas S."/>
            <person name="Kuo A."/>
            <person name="Mondo S."/>
            <person name="Pangilinan J."/>
            <person name="Riley R."/>
            <person name="Labutti K."/>
            <person name="Andreopoulos B."/>
            <person name="Lipzen A."/>
            <person name="Chen C."/>
            <person name="Yanf M."/>
            <person name="Daum C."/>
            <person name="Ng V."/>
            <person name="Clum A."/>
            <person name="Ohm R."/>
            <person name="Martin F."/>
            <person name="Silar P."/>
            <person name="Natvig D."/>
            <person name="Lalanne C."/>
            <person name="Gautier V."/>
            <person name="Ament-Velasquez S.L."/>
            <person name="Kruys A."/>
            <person name="Hutchinson M.I."/>
            <person name="Powell A.J."/>
            <person name="Barry K."/>
            <person name="Miller A.N."/>
            <person name="Grigoriev I.V."/>
            <person name="Debuchy R."/>
            <person name="Gladieux P."/>
            <person name="Thoren M.H."/>
            <person name="Johannesson H."/>
        </authorList>
    </citation>
    <scope>NUCLEOTIDE SEQUENCE</scope>
    <source>
        <strain evidence="2">CBS 990.96</strain>
    </source>
</reference>
<proteinExistence type="predicted"/>
<gene>
    <name evidence="2" type="ORF">QBC38DRAFT_451574</name>
</gene>
<comment type="caution">
    <text evidence="2">The sequence shown here is derived from an EMBL/GenBank/DDBJ whole genome shotgun (WGS) entry which is preliminary data.</text>
</comment>
<reference evidence="2" key="1">
    <citation type="journal article" date="2023" name="Mol. Phylogenet. Evol.">
        <title>Genome-scale phylogeny and comparative genomics of the fungal order Sordariales.</title>
        <authorList>
            <person name="Hensen N."/>
            <person name="Bonometti L."/>
            <person name="Westerberg I."/>
            <person name="Brannstrom I.O."/>
            <person name="Guillou S."/>
            <person name="Cros-Aarteil S."/>
            <person name="Calhoun S."/>
            <person name="Haridas S."/>
            <person name="Kuo A."/>
            <person name="Mondo S."/>
            <person name="Pangilinan J."/>
            <person name="Riley R."/>
            <person name="LaButti K."/>
            <person name="Andreopoulos B."/>
            <person name="Lipzen A."/>
            <person name="Chen C."/>
            <person name="Yan M."/>
            <person name="Daum C."/>
            <person name="Ng V."/>
            <person name="Clum A."/>
            <person name="Steindorff A."/>
            <person name="Ohm R.A."/>
            <person name="Martin F."/>
            <person name="Silar P."/>
            <person name="Natvig D.O."/>
            <person name="Lalanne C."/>
            <person name="Gautier V."/>
            <person name="Ament-Velasquez S.L."/>
            <person name="Kruys A."/>
            <person name="Hutchinson M.I."/>
            <person name="Powell A.J."/>
            <person name="Barry K."/>
            <person name="Miller A.N."/>
            <person name="Grigoriev I.V."/>
            <person name="Debuchy R."/>
            <person name="Gladieux P."/>
            <person name="Hiltunen Thoren M."/>
            <person name="Johannesson H."/>
        </authorList>
    </citation>
    <scope>NUCLEOTIDE SEQUENCE</scope>
    <source>
        <strain evidence="2">CBS 990.96</strain>
    </source>
</reference>
<evidence type="ECO:0000313" key="2">
    <source>
        <dbReference type="EMBL" id="KAK4231196.1"/>
    </source>
</evidence>
<organism evidence="2 3">
    <name type="scientific">Podospora fimiseda</name>
    <dbReference type="NCBI Taxonomy" id="252190"/>
    <lineage>
        <taxon>Eukaryota</taxon>
        <taxon>Fungi</taxon>
        <taxon>Dikarya</taxon>
        <taxon>Ascomycota</taxon>
        <taxon>Pezizomycotina</taxon>
        <taxon>Sordariomycetes</taxon>
        <taxon>Sordariomycetidae</taxon>
        <taxon>Sordariales</taxon>
        <taxon>Podosporaceae</taxon>
        <taxon>Podospora</taxon>
    </lineage>
</organism>
<sequence length="184" mass="19758">MKFTTVLFSLLATTGLASPVPDTKPKFVSLYSLKLSSRSKTLDGKYLSIVGSTVGVTSSPTAETVKFYPIRNPESNLWELRQSPATTTQSLALLGSNGLLELSSLPNPAAVTVPTGTTLEWKGFDLADGPETETGALGYAGKVGGWVVFPEGKDAWTVKWKDASAITIQNYQTVSLVYEKAKEY</sequence>
<feature type="signal peptide" evidence="1">
    <location>
        <begin position="1"/>
        <end position="17"/>
    </location>
</feature>
<keyword evidence="3" id="KW-1185">Reference proteome</keyword>
<name>A0AAN7H0X7_9PEZI</name>
<protein>
    <submittedName>
        <fullName evidence="2">Uncharacterized protein</fullName>
    </submittedName>
</protein>
<accession>A0AAN7H0X7</accession>
<dbReference type="Proteomes" id="UP001301958">
    <property type="component" value="Unassembled WGS sequence"/>
</dbReference>
<feature type="chain" id="PRO_5043011102" evidence="1">
    <location>
        <begin position="18"/>
        <end position="184"/>
    </location>
</feature>
<keyword evidence="1" id="KW-0732">Signal</keyword>
<dbReference type="EMBL" id="MU865294">
    <property type="protein sequence ID" value="KAK4231196.1"/>
    <property type="molecule type" value="Genomic_DNA"/>
</dbReference>
<dbReference type="AlphaFoldDB" id="A0AAN7H0X7"/>